<evidence type="ECO:0000256" key="6">
    <source>
        <dbReference type="SAM" id="MobiDB-lite"/>
    </source>
</evidence>
<proteinExistence type="inferred from homology"/>
<comment type="function">
    <text evidence="4">Binds as a heterodimer with protein bS6 to the central domain of the 16S rRNA, where it helps stabilize the platform of the 30S subunit.</text>
</comment>
<keyword evidence="8" id="KW-1185">Reference proteome</keyword>
<gene>
    <name evidence="4 7" type="primary">rpsR</name>
    <name evidence="7" type="ORF">EZH24_03400</name>
</gene>
<evidence type="ECO:0000256" key="4">
    <source>
        <dbReference type="HAMAP-Rule" id="MF_00270"/>
    </source>
</evidence>
<evidence type="ECO:0000256" key="5">
    <source>
        <dbReference type="RuleBase" id="RU003910"/>
    </source>
</evidence>
<keyword evidence="2 4" id="KW-0689">Ribosomal protein</keyword>
<accession>A0ABY2TVN7</accession>
<keyword evidence="4" id="KW-0699">rRNA-binding</keyword>
<dbReference type="PRINTS" id="PR00974">
    <property type="entry name" value="RIBOSOMALS18"/>
</dbReference>
<organism evidence="7 8">
    <name type="scientific">Brachyspira catarrhinii</name>
    <dbReference type="NCBI Taxonomy" id="2528966"/>
    <lineage>
        <taxon>Bacteria</taxon>
        <taxon>Pseudomonadati</taxon>
        <taxon>Spirochaetota</taxon>
        <taxon>Spirochaetia</taxon>
        <taxon>Brachyspirales</taxon>
        <taxon>Brachyspiraceae</taxon>
        <taxon>Brachyspira</taxon>
    </lineage>
</organism>
<dbReference type="SUPFAM" id="SSF46911">
    <property type="entry name" value="Ribosomal protein S18"/>
    <property type="match status" value="1"/>
</dbReference>
<reference evidence="7 8" key="1">
    <citation type="journal article" date="2019" name="Anaerobe">
        <title>Brachyspira catarrhinii sp. nov., an anaerobic intestinal spirochaete isolated from vervet monkeys may have been misidentified as Brachyspira aalborgi in previous studies.</title>
        <authorList>
            <person name="Phillips N.D."/>
            <person name="La T."/>
            <person name="Hampson D.J."/>
        </authorList>
    </citation>
    <scope>NUCLEOTIDE SEQUENCE [LARGE SCALE GENOMIC DNA]</scope>
    <source>
        <strain evidence="7 8">Z12</strain>
    </source>
</reference>
<dbReference type="PANTHER" id="PTHR13479">
    <property type="entry name" value="30S RIBOSOMAL PROTEIN S18"/>
    <property type="match status" value="1"/>
</dbReference>
<dbReference type="HAMAP" id="MF_00270">
    <property type="entry name" value="Ribosomal_bS18"/>
    <property type="match status" value="1"/>
</dbReference>
<keyword evidence="4" id="KW-0694">RNA-binding</keyword>
<protein>
    <recommendedName>
        <fullName evidence="4">Small ribosomal subunit protein bS18</fullName>
    </recommendedName>
</protein>
<name>A0ABY2TVN7_9SPIR</name>
<comment type="caution">
    <text evidence="7">The sequence shown here is derived from an EMBL/GenBank/DDBJ whole genome shotgun (WGS) entry which is preliminary data.</text>
</comment>
<evidence type="ECO:0000313" key="8">
    <source>
        <dbReference type="Proteomes" id="UP000310168"/>
    </source>
</evidence>
<comment type="subunit">
    <text evidence="4">Part of the 30S ribosomal subunit. Forms a tight heterodimer with protein bS6.</text>
</comment>
<dbReference type="GO" id="GO:0005840">
    <property type="term" value="C:ribosome"/>
    <property type="evidence" value="ECO:0007669"/>
    <property type="project" value="UniProtKB-KW"/>
</dbReference>
<dbReference type="Proteomes" id="UP000310168">
    <property type="component" value="Unassembled WGS sequence"/>
</dbReference>
<dbReference type="InterPro" id="IPR036870">
    <property type="entry name" value="Ribosomal_bS18_sf"/>
</dbReference>
<dbReference type="NCBIfam" id="TIGR00165">
    <property type="entry name" value="S18"/>
    <property type="match status" value="1"/>
</dbReference>
<dbReference type="Pfam" id="PF01084">
    <property type="entry name" value="Ribosomal_S18"/>
    <property type="match status" value="1"/>
</dbReference>
<feature type="region of interest" description="Disordered" evidence="6">
    <location>
        <begin position="1"/>
        <end position="66"/>
    </location>
</feature>
<evidence type="ECO:0000313" key="7">
    <source>
        <dbReference type="EMBL" id="TKZ35802.1"/>
    </source>
</evidence>
<evidence type="ECO:0000256" key="3">
    <source>
        <dbReference type="ARBA" id="ARBA00023274"/>
    </source>
</evidence>
<evidence type="ECO:0000256" key="2">
    <source>
        <dbReference type="ARBA" id="ARBA00022980"/>
    </source>
</evidence>
<sequence length="144" mass="17475">MELENNDLENKENENTENNFENNDIQNVESSENFENNSENSGEEERYRGGRRHYYRDRNSDEKDINFQNNPRRRYFKKKFCFFCKNDIDIVDYKDMKLLKRYVKESGKIVPKRLNGTCAKHQRMVTKAIKRARNIALLPYETRY</sequence>
<dbReference type="PANTHER" id="PTHR13479:SF40">
    <property type="entry name" value="SMALL RIBOSOMAL SUBUNIT PROTEIN BS18M"/>
    <property type="match status" value="1"/>
</dbReference>
<comment type="similarity">
    <text evidence="1 4 5">Belongs to the bacterial ribosomal protein bS18 family.</text>
</comment>
<feature type="compositionally biased region" description="Basic and acidic residues" evidence="6">
    <location>
        <begin position="56"/>
        <end position="65"/>
    </location>
</feature>
<dbReference type="Gene3D" id="4.10.640.10">
    <property type="entry name" value="Ribosomal protein S18"/>
    <property type="match status" value="1"/>
</dbReference>
<evidence type="ECO:0000256" key="1">
    <source>
        <dbReference type="ARBA" id="ARBA00005589"/>
    </source>
</evidence>
<dbReference type="EMBL" id="SJDU01000053">
    <property type="protein sequence ID" value="TKZ35802.1"/>
    <property type="molecule type" value="Genomic_DNA"/>
</dbReference>
<keyword evidence="3 4" id="KW-0687">Ribonucleoprotein</keyword>
<dbReference type="InterPro" id="IPR001648">
    <property type="entry name" value="Ribosomal_bS18"/>
</dbReference>
<feature type="compositionally biased region" description="Low complexity" evidence="6">
    <location>
        <begin position="16"/>
        <end position="40"/>
    </location>
</feature>